<organism evidence="8">
    <name type="scientific">Singulisphaera sp. Ch08</name>
    <dbReference type="NCBI Taxonomy" id="3120278"/>
    <lineage>
        <taxon>Bacteria</taxon>
        <taxon>Pseudomonadati</taxon>
        <taxon>Planctomycetota</taxon>
        <taxon>Planctomycetia</taxon>
        <taxon>Isosphaerales</taxon>
        <taxon>Isosphaeraceae</taxon>
        <taxon>Singulisphaera</taxon>
    </lineage>
</organism>
<dbReference type="Pfam" id="PF13646">
    <property type="entry name" value="HEAT_2"/>
    <property type="match status" value="1"/>
</dbReference>
<keyword evidence="6" id="KW-0732">Signal</keyword>
<dbReference type="RefSeq" id="WP_406696884.1">
    <property type="nucleotide sequence ID" value="NZ_CP155447.1"/>
</dbReference>
<feature type="chain" id="PRO_5043828940" evidence="6">
    <location>
        <begin position="22"/>
        <end position="1554"/>
    </location>
</feature>
<dbReference type="Pfam" id="PF00034">
    <property type="entry name" value="Cytochrom_C"/>
    <property type="match status" value="1"/>
</dbReference>
<evidence type="ECO:0000256" key="2">
    <source>
        <dbReference type="ARBA" id="ARBA00022723"/>
    </source>
</evidence>
<dbReference type="GO" id="GO:0020037">
    <property type="term" value="F:heme binding"/>
    <property type="evidence" value="ECO:0007669"/>
    <property type="project" value="InterPro"/>
</dbReference>
<keyword evidence="3 4" id="KW-0408">Iron</keyword>
<dbReference type="Pfam" id="PF04734">
    <property type="entry name" value="Ceramidase_alk"/>
    <property type="match status" value="1"/>
</dbReference>
<evidence type="ECO:0000313" key="8">
    <source>
        <dbReference type="EMBL" id="XBH04136.1"/>
    </source>
</evidence>
<dbReference type="InterPro" id="IPR016024">
    <property type="entry name" value="ARM-type_fold"/>
</dbReference>
<reference evidence="8" key="1">
    <citation type="submission" date="2024-05" db="EMBL/GenBank/DDBJ databases">
        <title>Planctomycetes of the genus Singulisphaera possess chitinolytic capabilities.</title>
        <authorList>
            <person name="Ivanova A."/>
        </authorList>
    </citation>
    <scope>NUCLEOTIDE SEQUENCE</scope>
    <source>
        <strain evidence="8">Ch08T</strain>
    </source>
</reference>
<evidence type="ECO:0000256" key="6">
    <source>
        <dbReference type="SAM" id="SignalP"/>
    </source>
</evidence>
<dbReference type="PANTHER" id="PTHR33546">
    <property type="entry name" value="LARGE, MULTIFUNCTIONAL SECRETED PROTEIN-RELATED"/>
    <property type="match status" value="1"/>
</dbReference>
<dbReference type="Gene3D" id="2.120.10.30">
    <property type="entry name" value="TolB, C-terminal domain"/>
    <property type="match status" value="1"/>
</dbReference>
<dbReference type="InterPro" id="IPR011989">
    <property type="entry name" value="ARM-like"/>
</dbReference>
<dbReference type="Gene3D" id="1.25.10.10">
    <property type="entry name" value="Leucine-rich Repeat Variant"/>
    <property type="match status" value="1"/>
</dbReference>
<dbReference type="InterPro" id="IPR009056">
    <property type="entry name" value="Cyt_c-like_dom"/>
</dbReference>
<sequence>MQRLFLVMASFLWLSSSPAIANLELGVARVDITPDYPIRLHGYLSRTQESRGTAQRIWAKALAIGSTEGRRVVLVSVDSLGVPFEIVEEVAKRLQEKEKLPKSDFVVAASHTHSAPCLSGIAPNIFGKKIADNELATIERYTRELTDNLERVSLAALKDLRPGRLDWAQGSVGFANNRRTKGGPVDHSLPVLRVTDLDGKIRAILVNYACHCTTLDPNDNKVAGDWAGYAQEAIEHDHPGAIALTVVGCGADSNPLKRLAADGAQVNGRAIADEVNRLIKLASTPNQAETPWRPLETPPAKSPGAEVKLPLDTLPTRSELEALVKAGGPPGYNASVQLAKLDRGEPLQSEINYPVQVWAFGNELAMVFLPGEVVVDYVLRLKKEFDPAKLWVTAYANDVPCYIPSERILREGGYEGGGAMVYYARPARFKTGIEDLIISAVHKLMPKAFQAKPTPKADAKVNATLELPTAKSPEEALGAMWVKKGFRVELVASEPLVLDPVAIDFGGDGKLWVCEMRDYPSGIDGNWKPGGVVKVLEDRDGDGRYETGTNFIEDLPFPTGVMAWRKGALICAAPEIIYAEDTDGDGKADVRKVLFRGFATENYQARVNGLSYNLDNWVYGANGLIGGTIHGTATGREINIGGRDFRINPDSGTMEPASGLTQQGRTHDDWGNQFGNTNSDWLRHYPFPDQYALRNPRVAAPGPMVYVARDPDNARIYPSSRTLERFNMPQSANRVTSGCGPMIYRDTLLGDSFTGNSFTCEPVHNLVHREVLKPDGITFASHRAEDEKTSEFLSSTDNWFRPVQVRTGPDGAIWVVDMYRSVIEHPRWISPQQLATLDVRGGADKGRIYRVFAEGQAPRPVPILNRLASPELAKQLDSPNGTLRDNVQRLLVERGDQSAVPALKEVAAQSTRPEGRMQALCTLAGLGTLENTEILHGLADPHPGVRRQAVRLAEQRLGDDDRLATAVGALVADPDLGVRYQLALSLGEWNDPRAGEWLGQLALRDGNDVWVRGAILSSAVKHPGPILAAVVSDKADPRIRSAMIGPLVTTATSARNAAAIAALVDSLPKPAKGEPIPTWWLSLAAELFGSGNAEVGDLASSPFMHTLFAHARISARDEQGKAGDRITSVRLLGHEKENQEGDIALLTELLEPRNNSSIQLAAVQGLAKLGTPEAAGRLIAAWPQLGPALRAATIDALLARPNSTQALLTALESKSIGSAEIDATHRQRLLAHSDPALRERAEKVLASVRPRGRAEVLNAYRAASEQTGDPSRGKALFGKICASCHKFDGQGHEVGPDLAALTDTTPDAFLTAILDPNREVDARYAGYTAAVTDGRVVTGLIAAETGNAITLKRQEGVLDVILRADLEALKTTGQSLMPEGLENDLKPADLSDLIAYLSSGARRPKVLDGNHPETVVQAADGSLRLSAETAQVFGPTLTFETQFGNLGMWQNAGDQAVWTVRVDRPQTFTVSMEWACADESAGNSFEVRSEDRVLPGTVDGTGPGTWSRYRSIFVGEMILAAGTHRIEFRPVGPIRNALLDLKAVTLTPRVKLGR</sequence>
<dbReference type="SUPFAM" id="SSF46626">
    <property type="entry name" value="Cytochrome c"/>
    <property type="match status" value="1"/>
</dbReference>
<feature type="domain" description="Cytochrome c" evidence="7">
    <location>
        <begin position="1268"/>
        <end position="1401"/>
    </location>
</feature>
<dbReference type="CDD" id="cd02795">
    <property type="entry name" value="CBM6-CBM35-CBM36_like"/>
    <property type="match status" value="1"/>
</dbReference>
<proteinExistence type="predicted"/>
<evidence type="ECO:0000256" key="5">
    <source>
        <dbReference type="SAM" id="MobiDB-lite"/>
    </source>
</evidence>
<dbReference type="SUPFAM" id="SSF50952">
    <property type="entry name" value="Soluble quinoprotein glucose dehydrogenase"/>
    <property type="match status" value="1"/>
</dbReference>
<dbReference type="PROSITE" id="PS51007">
    <property type="entry name" value="CYTC"/>
    <property type="match status" value="1"/>
</dbReference>
<dbReference type="GO" id="GO:0046872">
    <property type="term" value="F:metal ion binding"/>
    <property type="evidence" value="ECO:0007669"/>
    <property type="project" value="UniProtKB-KW"/>
</dbReference>
<dbReference type="InterPro" id="IPR013427">
    <property type="entry name" value="Haem-bd_dom_put"/>
</dbReference>
<dbReference type="InterPro" id="IPR031329">
    <property type="entry name" value="NEUT/ALK_ceramidase_N"/>
</dbReference>
<evidence type="ECO:0000256" key="3">
    <source>
        <dbReference type="ARBA" id="ARBA00023004"/>
    </source>
</evidence>
<dbReference type="Gene3D" id="1.10.760.10">
    <property type="entry name" value="Cytochrome c-like domain"/>
    <property type="match status" value="1"/>
</dbReference>
<feature type="region of interest" description="Disordered" evidence="5">
    <location>
        <begin position="286"/>
        <end position="307"/>
    </location>
</feature>
<gene>
    <name evidence="8" type="ORF">V5E97_38450</name>
</gene>
<dbReference type="SUPFAM" id="SSF49785">
    <property type="entry name" value="Galactose-binding domain-like"/>
    <property type="match status" value="1"/>
</dbReference>
<dbReference type="InterPro" id="IPR055557">
    <property type="entry name" value="DUF7133"/>
</dbReference>
<dbReference type="Pfam" id="PF23500">
    <property type="entry name" value="DUF7133"/>
    <property type="match status" value="1"/>
</dbReference>
<keyword evidence="2 4" id="KW-0479">Metal-binding</keyword>
<dbReference type="InterPro" id="IPR036909">
    <property type="entry name" value="Cyt_c-like_dom_sf"/>
</dbReference>
<dbReference type="InterPro" id="IPR013428">
    <property type="entry name" value="Membrane-bound_put_N"/>
</dbReference>
<dbReference type="Gene3D" id="2.60.120.260">
    <property type="entry name" value="Galactose-binding domain-like"/>
    <property type="match status" value="1"/>
</dbReference>
<accession>A0AAU7CG44</accession>
<dbReference type="NCBIfam" id="TIGR02604">
    <property type="entry name" value="Piru_Ver_Nterm"/>
    <property type="match status" value="1"/>
</dbReference>
<feature type="signal peptide" evidence="6">
    <location>
        <begin position="1"/>
        <end position="21"/>
    </location>
</feature>
<dbReference type="InterPro" id="IPR011042">
    <property type="entry name" value="6-blade_b-propeller_TolB-like"/>
</dbReference>
<dbReference type="InterPro" id="IPR011041">
    <property type="entry name" value="Quinoprot_gluc/sorb_DH_b-prop"/>
</dbReference>
<evidence type="ECO:0000256" key="1">
    <source>
        <dbReference type="ARBA" id="ARBA00022617"/>
    </source>
</evidence>
<dbReference type="PANTHER" id="PTHR33546:SF1">
    <property type="entry name" value="LARGE, MULTIFUNCTIONAL SECRETED PROTEIN"/>
    <property type="match status" value="1"/>
</dbReference>
<dbReference type="SUPFAM" id="SSF48371">
    <property type="entry name" value="ARM repeat"/>
    <property type="match status" value="1"/>
</dbReference>
<evidence type="ECO:0000256" key="4">
    <source>
        <dbReference type="PROSITE-ProRule" id="PRU00433"/>
    </source>
</evidence>
<dbReference type="InterPro" id="IPR008979">
    <property type="entry name" value="Galactose-bd-like_sf"/>
</dbReference>
<dbReference type="GO" id="GO:0009055">
    <property type="term" value="F:electron transfer activity"/>
    <property type="evidence" value="ECO:0007669"/>
    <property type="project" value="InterPro"/>
</dbReference>
<keyword evidence="1 4" id="KW-0349">Heme</keyword>
<dbReference type="EMBL" id="CP155447">
    <property type="protein sequence ID" value="XBH04136.1"/>
    <property type="molecule type" value="Genomic_DNA"/>
</dbReference>
<protein>
    <submittedName>
        <fullName evidence="8">Neutral/alkaline non-lysosomal ceramidase N-terminal domain-containing protein</fullName>
    </submittedName>
</protein>
<name>A0AAU7CG44_9BACT</name>
<evidence type="ECO:0000259" key="7">
    <source>
        <dbReference type="PROSITE" id="PS51007"/>
    </source>
</evidence>
<dbReference type="NCBIfam" id="TIGR02603">
    <property type="entry name" value="CxxCH_TIGR02603"/>
    <property type="match status" value="1"/>
</dbReference>